<evidence type="ECO:0000259" key="7">
    <source>
        <dbReference type="Pfam" id="PF08281"/>
    </source>
</evidence>
<evidence type="ECO:0000256" key="5">
    <source>
        <dbReference type="ARBA" id="ARBA00023163"/>
    </source>
</evidence>
<dbReference type="InterPro" id="IPR014284">
    <property type="entry name" value="RNA_pol_sigma-70_dom"/>
</dbReference>
<dbReference type="NCBIfam" id="TIGR02937">
    <property type="entry name" value="sigma70-ECF"/>
    <property type="match status" value="1"/>
</dbReference>
<dbReference type="Pfam" id="PF08281">
    <property type="entry name" value="Sigma70_r4_2"/>
    <property type="match status" value="1"/>
</dbReference>
<evidence type="ECO:0000313" key="9">
    <source>
        <dbReference type="Proteomes" id="UP000078486"/>
    </source>
</evidence>
<dbReference type="Pfam" id="PF04542">
    <property type="entry name" value="Sigma70_r2"/>
    <property type="match status" value="1"/>
</dbReference>
<dbReference type="PANTHER" id="PTHR43133:SF8">
    <property type="entry name" value="RNA POLYMERASE SIGMA FACTOR HI_1459-RELATED"/>
    <property type="match status" value="1"/>
</dbReference>
<dbReference type="InterPro" id="IPR013325">
    <property type="entry name" value="RNA_pol_sigma_r2"/>
</dbReference>
<gene>
    <name evidence="8" type="ORF">AW736_17355</name>
</gene>
<dbReference type="Proteomes" id="UP000078486">
    <property type="component" value="Unassembled WGS sequence"/>
</dbReference>
<accession>A0A178IGR0</accession>
<protein>
    <recommendedName>
        <fullName evidence="10">RNA polymerase sigma factor</fullName>
    </recommendedName>
</protein>
<dbReference type="Gene3D" id="1.10.1740.10">
    <property type="match status" value="1"/>
</dbReference>
<reference evidence="8 9" key="1">
    <citation type="submission" date="2016-01" db="EMBL/GenBank/DDBJ databases">
        <title>High potential of lignocellulose degradation of a new Verrucomicrobia species.</title>
        <authorList>
            <person name="Wang Y."/>
            <person name="Shi Y."/>
            <person name="Qiu Z."/>
            <person name="Liu S."/>
            <person name="Yang H."/>
        </authorList>
    </citation>
    <scope>NUCLEOTIDE SEQUENCE [LARGE SCALE GENOMIC DNA]</scope>
    <source>
        <strain evidence="8 9">TSB47</strain>
    </source>
</reference>
<dbReference type="AlphaFoldDB" id="A0A178IGR0"/>
<dbReference type="GO" id="GO:0016987">
    <property type="term" value="F:sigma factor activity"/>
    <property type="evidence" value="ECO:0007669"/>
    <property type="project" value="UniProtKB-KW"/>
</dbReference>
<dbReference type="Gene3D" id="1.10.10.10">
    <property type="entry name" value="Winged helix-like DNA-binding domain superfamily/Winged helix DNA-binding domain"/>
    <property type="match status" value="1"/>
</dbReference>
<dbReference type="SUPFAM" id="SSF88946">
    <property type="entry name" value="Sigma2 domain of RNA polymerase sigma factors"/>
    <property type="match status" value="1"/>
</dbReference>
<name>A0A178IGR0_9BACT</name>
<keyword evidence="4" id="KW-0238">DNA-binding</keyword>
<dbReference type="InterPro" id="IPR013249">
    <property type="entry name" value="RNA_pol_sigma70_r4_t2"/>
</dbReference>
<dbReference type="GO" id="GO:0006352">
    <property type="term" value="P:DNA-templated transcription initiation"/>
    <property type="evidence" value="ECO:0007669"/>
    <property type="project" value="InterPro"/>
</dbReference>
<evidence type="ECO:0000256" key="4">
    <source>
        <dbReference type="ARBA" id="ARBA00023125"/>
    </source>
</evidence>
<proteinExistence type="inferred from homology"/>
<dbReference type="InterPro" id="IPR039425">
    <property type="entry name" value="RNA_pol_sigma-70-like"/>
</dbReference>
<organism evidence="8 9">
    <name type="scientific">Termitidicoccus mucosus</name>
    <dbReference type="NCBI Taxonomy" id="1184151"/>
    <lineage>
        <taxon>Bacteria</taxon>
        <taxon>Pseudomonadati</taxon>
        <taxon>Verrucomicrobiota</taxon>
        <taxon>Opitutia</taxon>
        <taxon>Opitutales</taxon>
        <taxon>Opitutaceae</taxon>
        <taxon>Termitidicoccus</taxon>
    </lineage>
</organism>
<feature type="domain" description="RNA polymerase sigma-70 region 2" evidence="6">
    <location>
        <begin position="209"/>
        <end position="276"/>
    </location>
</feature>
<evidence type="ECO:0000259" key="6">
    <source>
        <dbReference type="Pfam" id="PF04542"/>
    </source>
</evidence>
<dbReference type="SUPFAM" id="SSF88659">
    <property type="entry name" value="Sigma3 and sigma4 domains of RNA polymerase sigma factors"/>
    <property type="match status" value="1"/>
</dbReference>
<keyword evidence="3" id="KW-0731">Sigma factor</keyword>
<evidence type="ECO:0000256" key="3">
    <source>
        <dbReference type="ARBA" id="ARBA00023082"/>
    </source>
</evidence>
<evidence type="ECO:0000256" key="1">
    <source>
        <dbReference type="ARBA" id="ARBA00010641"/>
    </source>
</evidence>
<keyword evidence="9" id="KW-1185">Reference proteome</keyword>
<comment type="caution">
    <text evidence="8">The sequence shown here is derived from an EMBL/GenBank/DDBJ whole genome shotgun (WGS) entry which is preliminary data.</text>
</comment>
<dbReference type="CDD" id="cd06171">
    <property type="entry name" value="Sigma70_r4"/>
    <property type="match status" value="1"/>
</dbReference>
<dbReference type="PANTHER" id="PTHR43133">
    <property type="entry name" value="RNA POLYMERASE ECF-TYPE SIGMA FACTO"/>
    <property type="match status" value="1"/>
</dbReference>
<dbReference type="InterPro" id="IPR013324">
    <property type="entry name" value="RNA_pol_sigma_r3/r4-like"/>
</dbReference>
<dbReference type="OrthoDB" id="9795666at2"/>
<keyword evidence="5" id="KW-0804">Transcription</keyword>
<keyword evidence="2" id="KW-0805">Transcription regulation</keyword>
<dbReference type="InterPro" id="IPR036388">
    <property type="entry name" value="WH-like_DNA-bd_sf"/>
</dbReference>
<comment type="similarity">
    <text evidence="1">Belongs to the sigma-70 factor family. ECF subfamily.</text>
</comment>
<dbReference type="GO" id="GO:0003677">
    <property type="term" value="F:DNA binding"/>
    <property type="evidence" value="ECO:0007669"/>
    <property type="project" value="UniProtKB-KW"/>
</dbReference>
<feature type="domain" description="RNA polymerase sigma factor 70 region 4 type 2" evidence="7">
    <location>
        <begin position="305"/>
        <end position="356"/>
    </location>
</feature>
<evidence type="ECO:0000256" key="2">
    <source>
        <dbReference type="ARBA" id="ARBA00023015"/>
    </source>
</evidence>
<evidence type="ECO:0008006" key="10">
    <source>
        <dbReference type="Google" id="ProtNLM"/>
    </source>
</evidence>
<sequence length="364" mass="40538">MAGKYKGGFNQFRIARTFEARASCAIPKKAKAGPHTQPRQVQLQLTYPGSIASREIGNVCEKKNPIAGSDARSDSRPTDSPCLHRFPKNGGFFPNWPLSKGRYYAISSGIAPYNYSQARLPFAAKRKTLVTYSQPSASGNDVVLTIAINSLLENEATAPSGATFRPAQRQSADGNCGACPADESISGTDALADLVRRAQAGNEAAQHQLIVSYQHRIAGFIYTILNRSDSIEDLAQVIFIKMLRALPKLTQPAQFESWLFRMARNACIDHIRRQRWQRFFTPIETEERVLDIPETPKTVDTEELDALRHALSKLKPKDRALLALAQEGHSQVEMAEMTGVSVVALKARLHRAREQLRQHYRHET</sequence>
<dbReference type="EMBL" id="LRRQ01000119">
    <property type="protein sequence ID" value="OAM88791.1"/>
    <property type="molecule type" value="Genomic_DNA"/>
</dbReference>
<dbReference type="STRING" id="1184151.AW736_17355"/>
<evidence type="ECO:0000313" key="8">
    <source>
        <dbReference type="EMBL" id="OAM88791.1"/>
    </source>
</evidence>
<dbReference type="InterPro" id="IPR007627">
    <property type="entry name" value="RNA_pol_sigma70_r2"/>
</dbReference>